<comment type="caution">
    <text evidence="6">The sequence shown here is derived from an EMBL/GenBank/DDBJ whole genome shotgun (WGS) entry which is preliminary data.</text>
</comment>
<evidence type="ECO:0000256" key="5">
    <source>
        <dbReference type="RuleBase" id="RU362118"/>
    </source>
</evidence>
<dbReference type="InterPro" id="IPR015424">
    <property type="entry name" value="PyrdxlP-dep_Trfase"/>
</dbReference>
<protein>
    <submittedName>
        <fullName evidence="6">O-acetylhomoserine aminocarboxypropyltransferase/cysteine synthase</fullName>
    </submittedName>
</protein>
<dbReference type="InterPro" id="IPR006235">
    <property type="entry name" value="OAc-hSer/O-AcSer_sulfhydrylase"/>
</dbReference>
<dbReference type="Pfam" id="PF01053">
    <property type="entry name" value="Cys_Met_Meta_PP"/>
    <property type="match status" value="1"/>
</dbReference>
<dbReference type="InterPro" id="IPR015421">
    <property type="entry name" value="PyrdxlP-dep_Trfase_major"/>
</dbReference>
<dbReference type="SUPFAM" id="SSF53383">
    <property type="entry name" value="PLP-dependent transferases"/>
    <property type="match status" value="1"/>
</dbReference>
<dbReference type="InterPro" id="IPR015422">
    <property type="entry name" value="PyrdxlP-dep_Trfase_small"/>
</dbReference>
<dbReference type="PANTHER" id="PTHR43797">
    <property type="entry name" value="HOMOCYSTEINE/CYSTEINE SYNTHASE"/>
    <property type="match status" value="1"/>
</dbReference>
<dbReference type="CDD" id="cd00614">
    <property type="entry name" value="CGS_like"/>
    <property type="match status" value="1"/>
</dbReference>
<keyword evidence="3" id="KW-0808">Transferase</keyword>
<evidence type="ECO:0000256" key="4">
    <source>
        <dbReference type="ARBA" id="ARBA00022898"/>
    </source>
</evidence>
<organism evidence="6 7">
    <name type="scientific">Flavobacterium celericrescens</name>
    <dbReference type="NCBI Taxonomy" id="2709780"/>
    <lineage>
        <taxon>Bacteria</taxon>
        <taxon>Pseudomonadati</taxon>
        <taxon>Bacteroidota</taxon>
        <taxon>Flavobacteriia</taxon>
        <taxon>Flavobacteriales</taxon>
        <taxon>Flavobacteriaceae</taxon>
        <taxon>Flavobacterium</taxon>
    </lineage>
</organism>
<comment type="similarity">
    <text evidence="2 5">Belongs to the trans-sulfuration enzymes family.</text>
</comment>
<dbReference type="EMBL" id="JAAJBV010000010">
    <property type="protein sequence ID" value="NHM05353.1"/>
    <property type="molecule type" value="Genomic_DNA"/>
</dbReference>
<sequence>MSTNKFVTNALHAGHDTTKNAGTRAVPIYQTTSYVFNNSDHAANLFGLAEAGFIYTRLNNPTNDILEQRLAKLEGGIGAVVTASGTAAISTALLTLLKAGDHIVASNSLYGGTYNLLNVTLPRLGITTTFVDPINPENFLNAAQENTRVFFAESLGNPKLDVLDLKAISKAAQTYKVPFIVDNTVATPFLLNPIEHGANIVIHSLTKYIGGNGTSLGGVIIDAGNFDWSNGKFPEFTEPSAGYHGLKYYEVLGAASFIAKVRIEGLRDLGASLSPFNAFQIIQGLETLAIRIKKHSENALELAKWLQKRPEVAWVNYPGLISSKYYDLAQQYLPEGQSGIVTFGLKGGYEAAKNVADETQFFSLLANIGDTKSLIIHPASTTHQQLSEEQQIATGVTKDLIRLSVGLEDIEDLKADLQGVFEKLPVQNLV</sequence>
<keyword evidence="7" id="KW-1185">Reference proteome</keyword>
<name>A0ABX0IG66_9FLAO</name>
<evidence type="ECO:0000256" key="2">
    <source>
        <dbReference type="ARBA" id="ARBA00009077"/>
    </source>
</evidence>
<evidence type="ECO:0000256" key="1">
    <source>
        <dbReference type="ARBA" id="ARBA00001933"/>
    </source>
</evidence>
<evidence type="ECO:0000313" key="7">
    <source>
        <dbReference type="Proteomes" id="UP000761423"/>
    </source>
</evidence>
<dbReference type="InterPro" id="IPR000277">
    <property type="entry name" value="Cys/Met-Metab_PyrdxlP-dep_enz"/>
</dbReference>
<keyword evidence="4 5" id="KW-0663">Pyridoxal phosphate</keyword>
<dbReference type="NCBIfam" id="TIGR01326">
    <property type="entry name" value="OAH_OAS_sulfhy"/>
    <property type="match status" value="1"/>
</dbReference>
<proteinExistence type="inferred from homology"/>
<dbReference type="Gene3D" id="3.40.640.10">
    <property type="entry name" value="Type I PLP-dependent aspartate aminotransferase-like (Major domain)"/>
    <property type="match status" value="1"/>
</dbReference>
<evidence type="ECO:0000313" key="6">
    <source>
        <dbReference type="EMBL" id="NHM05353.1"/>
    </source>
</evidence>
<dbReference type="Proteomes" id="UP000761423">
    <property type="component" value="Unassembled WGS sequence"/>
</dbReference>
<dbReference type="RefSeq" id="WP_166237373.1">
    <property type="nucleotide sequence ID" value="NZ_JAAJBV010000010.1"/>
</dbReference>
<reference evidence="6 7" key="1">
    <citation type="submission" date="2020-02" db="EMBL/GenBank/DDBJ databases">
        <authorList>
            <person name="Chen W.-M."/>
        </authorList>
    </citation>
    <scope>NUCLEOTIDE SEQUENCE [LARGE SCALE GENOMIC DNA]</scope>
    <source>
        <strain evidence="6 7">TWA-26</strain>
    </source>
</reference>
<accession>A0ABX0IG66</accession>
<gene>
    <name evidence="6" type="ORF">G4L40_11615</name>
</gene>
<dbReference type="PIRSF" id="PIRSF001434">
    <property type="entry name" value="CGS"/>
    <property type="match status" value="1"/>
</dbReference>
<comment type="cofactor">
    <cofactor evidence="1 5">
        <name>pyridoxal 5'-phosphate</name>
        <dbReference type="ChEBI" id="CHEBI:597326"/>
    </cofactor>
</comment>
<evidence type="ECO:0000256" key="3">
    <source>
        <dbReference type="ARBA" id="ARBA00022679"/>
    </source>
</evidence>
<dbReference type="Gene3D" id="3.90.1150.10">
    <property type="entry name" value="Aspartate Aminotransferase, domain 1"/>
    <property type="match status" value="1"/>
</dbReference>
<dbReference type="PANTHER" id="PTHR43797:SF2">
    <property type="entry name" value="HOMOCYSTEINE_CYSTEINE SYNTHASE"/>
    <property type="match status" value="1"/>
</dbReference>